<dbReference type="EMBL" id="VCKW01000027">
    <property type="protein sequence ID" value="TMR04917.1"/>
    <property type="molecule type" value="Genomic_DNA"/>
</dbReference>
<dbReference type="AlphaFoldDB" id="A0A5C4JG76"/>
<comment type="caution">
    <text evidence="2">The sequence shown here is derived from an EMBL/GenBank/DDBJ whole genome shotgun (WGS) entry which is preliminary data.</text>
</comment>
<dbReference type="InterPro" id="IPR039424">
    <property type="entry name" value="SBP_5"/>
</dbReference>
<accession>A0A5C4JG76</accession>
<organism evidence="2 3">
    <name type="scientific">Actinomadura soli</name>
    <dbReference type="NCBI Taxonomy" id="2508997"/>
    <lineage>
        <taxon>Bacteria</taxon>
        <taxon>Bacillati</taxon>
        <taxon>Actinomycetota</taxon>
        <taxon>Actinomycetes</taxon>
        <taxon>Streptosporangiales</taxon>
        <taxon>Thermomonosporaceae</taxon>
        <taxon>Actinomadura</taxon>
    </lineage>
</organism>
<name>A0A5C4JG76_9ACTN</name>
<dbReference type="Gene3D" id="3.40.190.10">
    <property type="entry name" value="Periplasmic binding protein-like II"/>
    <property type="match status" value="1"/>
</dbReference>
<dbReference type="GO" id="GO:1904680">
    <property type="term" value="F:peptide transmembrane transporter activity"/>
    <property type="evidence" value="ECO:0007669"/>
    <property type="project" value="TreeGrafter"/>
</dbReference>
<feature type="domain" description="Solute-binding protein family 5" evidence="1">
    <location>
        <begin position="92"/>
        <end position="441"/>
    </location>
</feature>
<dbReference type="InterPro" id="IPR030678">
    <property type="entry name" value="Peptide/Ni-bd"/>
</dbReference>
<reference evidence="2 3" key="1">
    <citation type="submission" date="2019-05" db="EMBL/GenBank/DDBJ databases">
        <title>Draft genome sequence of Actinomadura sp. 14C53.</title>
        <authorList>
            <person name="Saricaoglu S."/>
            <person name="Isik K."/>
        </authorList>
    </citation>
    <scope>NUCLEOTIDE SEQUENCE [LARGE SCALE GENOMIC DNA]</scope>
    <source>
        <strain evidence="2 3">14C53</strain>
    </source>
</reference>
<evidence type="ECO:0000313" key="3">
    <source>
        <dbReference type="Proteomes" id="UP000309174"/>
    </source>
</evidence>
<gene>
    <name evidence="2" type="ORF">ETD83_07660</name>
</gene>
<dbReference type="Gene3D" id="3.10.105.10">
    <property type="entry name" value="Dipeptide-binding Protein, Domain 3"/>
    <property type="match status" value="1"/>
</dbReference>
<protein>
    <submittedName>
        <fullName evidence="2">ABC transporter substrate-binding protein</fullName>
    </submittedName>
</protein>
<dbReference type="RefSeq" id="WP_138644358.1">
    <property type="nucleotide sequence ID" value="NZ_VCKW01000027.1"/>
</dbReference>
<dbReference type="SUPFAM" id="SSF53850">
    <property type="entry name" value="Periplasmic binding protein-like II"/>
    <property type="match status" value="1"/>
</dbReference>
<dbReference type="PANTHER" id="PTHR30290">
    <property type="entry name" value="PERIPLASMIC BINDING COMPONENT OF ABC TRANSPORTER"/>
    <property type="match status" value="1"/>
</dbReference>
<dbReference type="PROSITE" id="PS51257">
    <property type="entry name" value="PROKAR_LIPOPROTEIN"/>
    <property type="match status" value="1"/>
</dbReference>
<dbReference type="GO" id="GO:0015833">
    <property type="term" value="P:peptide transport"/>
    <property type="evidence" value="ECO:0007669"/>
    <property type="project" value="TreeGrafter"/>
</dbReference>
<dbReference type="GO" id="GO:0043190">
    <property type="term" value="C:ATP-binding cassette (ABC) transporter complex"/>
    <property type="evidence" value="ECO:0007669"/>
    <property type="project" value="InterPro"/>
</dbReference>
<evidence type="ECO:0000313" key="2">
    <source>
        <dbReference type="EMBL" id="TMR04917.1"/>
    </source>
</evidence>
<evidence type="ECO:0000259" key="1">
    <source>
        <dbReference type="Pfam" id="PF00496"/>
    </source>
</evidence>
<keyword evidence="3" id="KW-1185">Reference proteome</keyword>
<sequence>MARKLPPLTSSTRAGYVRKAWLPVAFAMFAGCVACSPSSGGSPANGRSGTQLVWGKAAEADVLDPPAAGNATSWELLHLTYENLVGLDDKLKIVPELAKSWRQVSPTKYVFELREGVKFSNGRQMTADDVVGSLKRLIDPATASIWAGQVGIRGVTATGDGQVEVTLLKPKTPFLAALAGSPAAVLPMKELSDGTFDPKKELLGTGPFKAVAHSQAESWTFERNPHYWRSGLPKAGKLTVRIMPDDAARAAALRDGSVDFTSFEAPDSVRLLQGRTNVKTVVQATSDYYRVDVNARSSIFSDDRLRQALALSIDRERIKNVALGGVGRASAAVPPAFAGVCDPATVPLGKPDAQRARQLVAEAGATGKTVEINTISQVAMSSPIAQVIQQSLQAAGLKVRIVPLDLGAAMKRAYSGGQADFDVLVSWSAGYADPAMDLAWYHPELVGFNKGFVKPDPQLYSLIDGGLAAAPDESRTRMFGDACDRIAQNANIIPLVTKEAIVAYRSDKATVSLMSVEGYGLPLRRMADFGVK</sequence>
<dbReference type="GO" id="GO:0042597">
    <property type="term" value="C:periplasmic space"/>
    <property type="evidence" value="ECO:0007669"/>
    <property type="project" value="UniProtKB-ARBA"/>
</dbReference>
<dbReference type="OrthoDB" id="5243526at2"/>
<dbReference type="Gene3D" id="3.90.76.10">
    <property type="entry name" value="Dipeptide-binding Protein, Domain 1"/>
    <property type="match status" value="1"/>
</dbReference>
<dbReference type="InterPro" id="IPR000914">
    <property type="entry name" value="SBP_5_dom"/>
</dbReference>
<dbReference type="Proteomes" id="UP000309174">
    <property type="component" value="Unassembled WGS sequence"/>
</dbReference>
<dbReference type="CDD" id="cd00995">
    <property type="entry name" value="PBP2_NikA_DppA_OppA_like"/>
    <property type="match status" value="1"/>
</dbReference>
<dbReference type="PIRSF" id="PIRSF002741">
    <property type="entry name" value="MppA"/>
    <property type="match status" value="1"/>
</dbReference>
<proteinExistence type="predicted"/>
<dbReference type="Pfam" id="PF00496">
    <property type="entry name" value="SBP_bac_5"/>
    <property type="match status" value="1"/>
</dbReference>